<evidence type="ECO:0000259" key="5">
    <source>
        <dbReference type="PROSITE" id="PS50850"/>
    </source>
</evidence>
<dbReference type="STRING" id="1211777.BN77_p10700"/>
<feature type="transmembrane region" description="Helical" evidence="4">
    <location>
        <begin position="172"/>
        <end position="195"/>
    </location>
</feature>
<feature type="transmembrane region" description="Helical" evidence="4">
    <location>
        <begin position="75"/>
        <end position="93"/>
    </location>
</feature>
<feature type="transmembrane region" description="Helical" evidence="4">
    <location>
        <begin position="46"/>
        <end position="68"/>
    </location>
</feature>
<reference evidence="6 7" key="1">
    <citation type="journal article" date="2013" name="Genome Announc.">
        <title>Draft Genome Sequence of Rhizobium mesoamericanum STM3625, a Nitrogen-Fixing Symbiont of Mimosa pudica Isolated in French Guiana (South America).</title>
        <authorList>
            <person name="Moulin L."/>
            <person name="Mornico D."/>
            <person name="Melkonian R."/>
            <person name="Klonowska A."/>
        </authorList>
    </citation>
    <scope>NUCLEOTIDE SEQUENCE [LARGE SCALE GENOMIC DNA]</scope>
    <source>
        <strain evidence="6 7">STM3625</strain>
    </source>
</reference>
<keyword evidence="1 4" id="KW-0812">Transmembrane</keyword>
<organism evidence="6 7">
    <name type="scientific">Rhizobium mesoamericanum STM3625</name>
    <dbReference type="NCBI Taxonomy" id="1211777"/>
    <lineage>
        <taxon>Bacteria</taxon>
        <taxon>Pseudomonadati</taxon>
        <taxon>Pseudomonadota</taxon>
        <taxon>Alphaproteobacteria</taxon>
        <taxon>Hyphomicrobiales</taxon>
        <taxon>Rhizobiaceae</taxon>
        <taxon>Rhizobium/Agrobacterium group</taxon>
        <taxon>Rhizobium</taxon>
    </lineage>
</organism>
<dbReference type="InterPro" id="IPR036259">
    <property type="entry name" value="MFS_trans_sf"/>
</dbReference>
<feature type="domain" description="Major facilitator superfamily (MFS) profile" evidence="5">
    <location>
        <begin position="216"/>
        <end position="401"/>
    </location>
</feature>
<feature type="transmembrane region" description="Helical" evidence="4">
    <location>
        <begin position="21"/>
        <end position="40"/>
    </location>
</feature>
<dbReference type="PANTHER" id="PTHR23520">
    <property type="entry name" value="TRANSPORTER, PUTATIVE (AFU_ORTHOLOGUE AFUA_3G04000)-RELATED"/>
    <property type="match status" value="1"/>
</dbReference>
<dbReference type="Proteomes" id="UP000009319">
    <property type="component" value="Unassembled WGS sequence"/>
</dbReference>
<name>K0PZJ4_9HYPH</name>
<protein>
    <submittedName>
        <fullName evidence="6">Putative ABC transporter, permease protein</fullName>
    </submittedName>
</protein>
<dbReference type="RefSeq" id="WP_007536696.1">
    <property type="nucleotide sequence ID" value="NZ_HF536773.1"/>
</dbReference>
<feature type="transmembrane region" description="Helical" evidence="4">
    <location>
        <begin position="256"/>
        <end position="275"/>
    </location>
</feature>
<gene>
    <name evidence="6" type="ORF">BN77_p10700</name>
</gene>
<proteinExistence type="predicted"/>
<dbReference type="PROSITE" id="PS50850">
    <property type="entry name" value="MFS"/>
    <property type="match status" value="1"/>
</dbReference>
<feature type="transmembrane region" description="Helical" evidence="4">
    <location>
        <begin position="216"/>
        <end position="244"/>
    </location>
</feature>
<dbReference type="EMBL" id="CANI01000043">
    <property type="protein sequence ID" value="CCM79433.1"/>
    <property type="molecule type" value="Genomic_DNA"/>
</dbReference>
<feature type="transmembrane region" description="Helical" evidence="4">
    <location>
        <begin position="99"/>
        <end position="121"/>
    </location>
</feature>
<keyword evidence="2 4" id="KW-1133">Transmembrane helix</keyword>
<evidence type="ECO:0000256" key="3">
    <source>
        <dbReference type="ARBA" id="ARBA00023136"/>
    </source>
</evidence>
<evidence type="ECO:0000313" key="7">
    <source>
        <dbReference type="Proteomes" id="UP000009319"/>
    </source>
</evidence>
<dbReference type="GO" id="GO:0022857">
    <property type="term" value="F:transmembrane transporter activity"/>
    <property type="evidence" value="ECO:0007669"/>
    <property type="project" value="InterPro"/>
</dbReference>
<evidence type="ECO:0000256" key="2">
    <source>
        <dbReference type="ARBA" id="ARBA00022989"/>
    </source>
</evidence>
<comment type="caution">
    <text evidence="6">The sequence shown here is derived from an EMBL/GenBank/DDBJ whole genome shotgun (WGS) entry which is preliminary data.</text>
</comment>
<sequence length="401" mass="42488">MIQAQSIQPATWLFGARSLRDFGDGFMAILLPVYLLALGFSPLQVGIIATASLFGSALLTIIIGFLGAHHDLRRLLLAAAGLMVITGAVMPMINDYTLLLAVAFAGTINPSAGSVSIFVPLEHAVLAREVSSIDRTKMFARYSLAGALASAGGGLAAALPDLMVRLGIVQLSAIKLMFVLYAIVGVLGGLLYARIPPRPITHQADKPAVQGPSRNIILKLAALFSLDAFAGGFVVQSLLALWLFERFDLSLSEAAVFFFWTGVLSAFSFPIAAWLSKRIGLINTMVFTHIPSSIALALAAFAPSLPLAVGLLLIRAALSQMDVPTRSSYVMAVVTEAERASAASFTSVPRSLAAAASPALAGALFAASFRAWPLLICAGLKITYDLLLLLQFRHLKPPEER</sequence>
<accession>K0PZJ4</accession>
<evidence type="ECO:0000313" key="6">
    <source>
        <dbReference type="EMBL" id="CCM79433.1"/>
    </source>
</evidence>
<evidence type="ECO:0000256" key="4">
    <source>
        <dbReference type="SAM" id="Phobius"/>
    </source>
</evidence>
<dbReference type="InterPro" id="IPR011701">
    <property type="entry name" value="MFS"/>
</dbReference>
<dbReference type="eggNOG" id="COG2814">
    <property type="taxonomic scope" value="Bacteria"/>
</dbReference>
<dbReference type="SUPFAM" id="SSF103473">
    <property type="entry name" value="MFS general substrate transporter"/>
    <property type="match status" value="1"/>
</dbReference>
<feature type="transmembrane region" description="Helical" evidence="4">
    <location>
        <begin position="296"/>
        <end position="318"/>
    </location>
</feature>
<dbReference type="PANTHER" id="PTHR23520:SF5">
    <property type="entry name" value="TRANSPORTER, PUTATIVE (AFU_ORTHOLOGUE AFUA_3G04000)-RELATED"/>
    <property type="match status" value="1"/>
</dbReference>
<dbReference type="Gene3D" id="1.20.1250.20">
    <property type="entry name" value="MFS general substrate transporter like domains"/>
    <property type="match status" value="1"/>
</dbReference>
<dbReference type="InterPro" id="IPR020846">
    <property type="entry name" value="MFS_dom"/>
</dbReference>
<dbReference type="AlphaFoldDB" id="K0PZJ4"/>
<keyword evidence="3 4" id="KW-0472">Membrane</keyword>
<feature type="transmembrane region" description="Helical" evidence="4">
    <location>
        <begin position="142"/>
        <end position="160"/>
    </location>
</feature>
<dbReference type="Pfam" id="PF07690">
    <property type="entry name" value="MFS_1"/>
    <property type="match status" value="1"/>
</dbReference>
<dbReference type="HOGENOM" id="CLU_025894_2_0_5"/>
<evidence type="ECO:0000256" key="1">
    <source>
        <dbReference type="ARBA" id="ARBA00022692"/>
    </source>
</evidence>
<keyword evidence="7" id="KW-1185">Reference proteome</keyword>